<proteinExistence type="predicted"/>
<reference evidence="2 3" key="1">
    <citation type="journal article" date="2022" name="Nat. Plants">
        <title>Genomes of leafy and leafless Platanthera orchids illuminate the evolution of mycoheterotrophy.</title>
        <authorList>
            <person name="Li M.H."/>
            <person name="Liu K.W."/>
            <person name="Li Z."/>
            <person name="Lu H.C."/>
            <person name="Ye Q.L."/>
            <person name="Zhang D."/>
            <person name="Wang J.Y."/>
            <person name="Li Y.F."/>
            <person name="Zhong Z.M."/>
            <person name="Liu X."/>
            <person name="Yu X."/>
            <person name="Liu D.K."/>
            <person name="Tu X.D."/>
            <person name="Liu B."/>
            <person name="Hao Y."/>
            <person name="Liao X.Y."/>
            <person name="Jiang Y.T."/>
            <person name="Sun W.H."/>
            <person name="Chen J."/>
            <person name="Chen Y.Q."/>
            <person name="Ai Y."/>
            <person name="Zhai J.W."/>
            <person name="Wu S.S."/>
            <person name="Zhou Z."/>
            <person name="Hsiao Y.Y."/>
            <person name="Wu W.L."/>
            <person name="Chen Y.Y."/>
            <person name="Lin Y.F."/>
            <person name="Hsu J.L."/>
            <person name="Li C.Y."/>
            <person name="Wang Z.W."/>
            <person name="Zhao X."/>
            <person name="Zhong W.Y."/>
            <person name="Ma X.K."/>
            <person name="Ma L."/>
            <person name="Huang J."/>
            <person name="Chen G.Z."/>
            <person name="Huang M.Z."/>
            <person name="Huang L."/>
            <person name="Peng D.H."/>
            <person name="Luo Y.B."/>
            <person name="Zou S.Q."/>
            <person name="Chen S.P."/>
            <person name="Lan S."/>
            <person name="Tsai W.C."/>
            <person name="Van de Peer Y."/>
            <person name="Liu Z.J."/>
        </authorList>
    </citation>
    <scope>NUCLEOTIDE SEQUENCE [LARGE SCALE GENOMIC DNA]</scope>
    <source>
        <strain evidence="2">Lor288</strain>
    </source>
</reference>
<accession>A0ABR2MRM7</accession>
<comment type="caution">
    <text evidence="2">The sequence shown here is derived from an EMBL/GenBank/DDBJ whole genome shotgun (WGS) entry which is preliminary data.</text>
</comment>
<evidence type="ECO:0000313" key="3">
    <source>
        <dbReference type="Proteomes" id="UP001412067"/>
    </source>
</evidence>
<dbReference type="Proteomes" id="UP001412067">
    <property type="component" value="Unassembled WGS sequence"/>
</dbReference>
<feature type="region of interest" description="Disordered" evidence="1">
    <location>
        <begin position="1"/>
        <end position="42"/>
    </location>
</feature>
<name>A0ABR2MRM7_9ASPA</name>
<evidence type="ECO:0000313" key="2">
    <source>
        <dbReference type="EMBL" id="KAK8966274.1"/>
    </source>
</evidence>
<evidence type="ECO:0000256" key="1">
    <source>
        <dbReference type="SAM" id="MobiDB-lite"/>
    </source>
</evidence>
<dbReference type="PANTHER" id="PTHR36045:SF2">
    <property type="entry name" value="OS04G0558500 PROTEIN"/>
    <property type="match status" value="1"/>
</dbReference>
<keyword evidence="3" id="KW-1185">Reference proteome</keyword>
<feature type="compositionally biased region" description="Basic and acidic residues" evidence="1">
    <location>
        <begin position="16"/>
        <end position="27"/>
    </location>
</feature>
<protein>
    <submittedName>
        <fullName evidence="2">Uncharacterized protein</fullName>
    </submittedName>
</protein>
<sequence length="135" mass="14947">MASREVKETLNPAKRVRPEAECSRSEDANEEEEEEEESQLEDFEREVKEMAQKIIDLRRSIPERLGDVASSTILSSLRPKLPPALGSIATNPAGADSSSRPVDGVFPDYPSLFSPTSGHLLRPISGRLLAILRYL</sequence>
<gene>
    <name evidence="2" type="ORF">KSP40_PGU012789</name>
</gene>
<feature type="compositionally biased region" description="Acidic residues" evidence="1">
    <location>
        <begin position="28"/>
        <end position="42"/>
    </location>
</feature>
<organism evidence="2 3">
    <name type="scientific">Platanthera guangdongensis</name>
    <dbReference type="NCBI Taxonomy" id="2320717"/>
    <lineage>
        <taxon>Eukaryota</taxon>
        <taxon>Viridiplantae</taxon>
        <taxon>Streptophyta</taxon>
        <taxon>Embryophyta</taxon>
        <taxon>Tracheophyta</taxon>
        <taxon>Spermatophyta</taxon>
        <taxon>Magnoliopsida</taxon>
        <taxon>Liliopsida</taxon>
        <taxon>Asparagales</taxon>
        <taxon>Orchidaceae</taxon>
        <taxon>Orchidoideae</taxon>
        <taxon>Orchideae</taxon>
        <taxon>Orchidinae</taxon>
        <taxon>Platanthera</taxon>
    </lineage>
</organism>
<dbReference type="EMBL" id="JBBWWR010000005">
    <property type="protein sequence ID" value="KAK8966274.1"/>
    <property type="molecule type" value="Genomic_DNA"/>
</dbReference>
<dbReference type="PANTHER" id="PTHR36045">
    <property type="entry name" value="OS04G0558500 PROTEIN"/>
    <property type="match status" value="1"/>
</dbReference>